<accession>A0A9X4NED2</accession>
<sequence>MKLSKIILKKMNPSIADEIPLSYYCRIRGGNIVARLRGIIRKVGIKKVGAKLKLERSVILRVKKQIILGSNVRIGKAVEVNALSLKGVHIGNNSSITAYSTVKVSWSLSDLGLGIWIGENSSFGEYTFFGGAGGIHLGNDVISGQYVRFHSENHNFKDSSRLIRQQGVTRKGITIGNDVWIGAGSVFLDGSEVGNHCVVAANSVVTSIFPDGVIIGGCPAKVIKKIKK</sequence>
<evidence type="ECO:0000313" key="1">
    <source>
        <dbReference type="EMBL" id="MDG4982421.1"/>
    </source>
</evidence>
<dbReference type="Pfam" id="PF14602">
    <property type="entry name" value="Hexapep_2"/>
    <property type="match status" value="1"/>
</dbReference>
<comment type="caution">
    <text evidence="1">The sequence shown here is derived from an EMBL/GenBank/DDBJ whole genome shotgun (WGS) entry which is preliminary data.</text>
</comment>
<dbReference type="GO" id="GO:0016746">
    <property type="term" value="F:acyltransferase activity"/>
    <property type="evidence" value="ECO:0007669"/>
    <property type="project" value="UniProtKB-KW"/>
</dbReference>
<gene>
    <name evidence="1" type="ORF">OGZ39_12325</name>
</gene>
<dbReference type="AlphaFoldDB" id="A0A9X4NED2"/>
<dbReference type="InterPro" id="IPR011004">
    <property type="entry name" value="Trimer_LpxA-like_sf"/>
</dbReference>
<dbReference type="EMBL" id="JAOWLP010000020">
    <property type="protein sequence ID" value="MDG4982421.1"/>
    <property type="molecule type" value="Genomic_DNA"/>
</dbReference>
<dbReference type="InterPro" id="IPR001451">
    <property type="entry name" value="Hexapep"/>
</dbReference>
<dbReference type="PANTHER" id="PTHR23416">
    <property type="entry name" value="SIALIC ACID SYNTHASE-RELATED"/>
    <property type="match status" value="1"/>
</dbReference>
<dbReference type="CDD" id="cd04647">
    <property type="entry name" value="LbH_MAT_like"/>
    <property type="match status" value="1"/>
</dbReference>
<dbReference type="SUPFAM" id="SSF51161">
    <property type="entry name" value="Trimeric LpxA-like enzymes"/>
    <property type="match status" value="2"/>
</dbReference>
<dbReference type="PANTHER" id="PTHR23416:SF78">
    <property type="entry name" value="LIPOPOLYSACCHARIDE BIOSYNTHESIS O-ACETYL TRANSFERASE WBBJ-RELATED"/>
    <property type="match status" value="1"/>
</dbReference>
<proteinExistence type="predicted"/>
<reference evidence="1" key="2">
    <citation type="journal article" date="2023" name="Food Microbiol.">
        <title>Evaluation of the fermentation potential of lactic acid bacteria isolated from herbs, fruits and vegetables as starter cultures in nut-based milk alternatives.</title>
        <authorList>
            <person name="Huang W."/>
            <person name="Dong A."/>
            <person name="Pham H.T."/>
            <person name="Zhou C."/>
            <person name="Huo Z."/>
            <person name="Watjen A.P."/>
            <person name="Prakash S."/>
            <person name="Bang-Berthelsen C.H."/>
            <person name="Turner M.S."/>
        </authorList>
    </citation>
    <scope>NUCLEOTIDE SEQUENCE</scope>
    <source>
        <strain evidence="1">581</strain>
    </source>
</reference>
<evidence type="ECO:0000313" key="2">
    <source>
        <dbReference type="Proteomes" id="UP001152656"/>
    </source>
</evidence>
<reference evidence="1" key="1">
    <citation type="submission" date="2022-10" db="EMBL/GenBank/DDBJ databases">
        <authorList>
            <person name="Turner M.S."/>
            <person name="Huang W."/>
        </authorList>
    </citation>
    <scope>NUCLEOTIDE SEQUENCE</scope>
    <source>
        <strain evidence="1">581</strain>
    </source>
</reference>
<dbReference type="InterPro" id="IPR051159">
    <property type="entry name" value="Hexapeptide_acetyltransf"/>
</dbReference>
<dbReference type="Pfam" id="PF00132">
    <property type="entry name" value="Hexapep"/>
    <property type="match status" value="1"/>
</dbReference>
<keyword evidence="1" id="KW-0012">Acyltransferase</keyword>
<dbReference type="Proteomes" id="UP001152656">
    <property type="component" value="Unassembled WGS sequence"/>
</dbReference>
<keyword evidence="1" id="KW-0808">Transferase</keyword>
<name>A0A9X4NED2_9LACT</name>
<dbReference type="Gene3D" id="2.160.10.10">
    <property type="entry name" value="Hexapeptide repeat proteins"/>
    <property type="match status" value="2"/>
</dbReference>
<organism evidence="1 2">
    <name type="scientific">Lactococcus lactis</name>
    <dbReference type="NCBI Taxonomy" id="1358"/>
    <lineage>
        <taxon>Bacteria</taxon>
        <taxon>Bacillati</taxon>
        <taxon>Bacillota</taxon>
        <taxon>Bacilli</taxon>
        <taxon>Lactobacillales</taxon>
        <taxon>Streptococcaceae</taxon>
        <taxon>Lactococcus</taxon>
    </lineage>
</organism>
<protein>
    <submittedName>
        <fullName evidence="1">Acyltransferase</fullName>
    </submittedName>
</protein>